<keyword evidence="2" id="KW-0547">Nucleotide-binding</keyword>
<dbReference type="InterPro" id="IPR036676">
    <property type="entry name" value="PurM-like_C_sf"/>
</dbReference>
<comment type="catalytic activity">
    <reaction evidence="2">
        <text>thiamine phosphate + ATP = thiamine diphosphate + ADP</text>
        <dbReference type="Rhea" id="RHEA:15913"/>
        <dbReference type="ChEBI" id="CHEBI:30616"/>
        <dbReference type="ChEBI" id="CHEBI:37575"/>
        <dbReference type="ChEBI" id="CHEBI:58937"/>
        <dbReference type="ChEBI" id="CHEBI:456216"/>
        <dbReference type="EC" id="2.7.4.16"/>
    </reaction>
</comment>
<keyword evidence="6" id="KW-1185">Reference proteome</keyword>
<evidence type="ECO:0000256" key="1">
    <source>
        <dbReference type="ARBA" id="ARBA00022977"/>
    </source>
</evidence>
<dbReference type="InterPro" id="IPR016188">
    <property type="entry name" value="PurM-like_N"/>
</dbReference>
<dbReference type="EC" id="2.7.4.16" evidence="2"/>
<feature type="binding site" evidence="2">
    <location>
        <begin position="132"/>
        <end position="133"/>
    </location>
    <ligand>
        <name>ATP</name>
        <dbReference type="ChEBI" id="CHEBI:30616"/>
    </ligand>
</feature>
<feature type="binding site" evidence="2">
    <location>
        <position position="238"/>
    </location>
    <ligand>
        <name>ATP</name>
        <dbReference type="ChEBI" id="CHEBI:30616"/>
    </ligand>
</feature>
<feature type="binding site" evidence="2">
    <location>
        <position position="236"/>
    </location>
    <ligand>
        <name>Mg(2+)</name>
        <dbReference type="ChEBI" id="CHEBI:18420"/>
        <label>3</label>
    </ligand>
</feature>
<dbReference type="AlphaFoldDB" id="A0A1H4EDR8"/>
<evidence type="ECO:0000313" key="5">
    <source>
        <dbReference type="EMBL" id="SEA82949.1"/>
    </source>
</evidence>
<feature type="binding site" evidence="2">
    <location>
        <position position="289"/>
    </location>
    <ligand>
        <name>substrate</name>
    </ligand>
</feature>
<evidence type="ECO:0000256" key="2">
    <source>
        <dbReference type="HAMAP-Rule" id="MF_02128"/>
    </source>
</evidence>
<dbReference type="Proteomes" id="UP000183253">
    <property type="component" value="Unassembled WGS sequence"/>
</dbReference>
<dbReference type="PIRSF" id="PIRSF005303">
    <property type="entry name" value="Thiam_monoph_kin"/>
    <property type="match status" value="1"/>
</dbReference>
<sequence>MDQKKRTEIASLGQFGLIDLLTRDFSAKNASTVKGVGDDAAVIAPARGEAVLCTTDSFYEGVDFDLTYFPLKHLGYKVVTAGISDILAMNALPAQITVSLGVSAKLPVEALQDLYEGIAFACNEQGVDLVGGDTRASMTGLVVTVTTLGHAKKDKVVYRTGAGQNDLICITGNLGAAYMGLQLLEREKRVLADVENPEPQFKGYEYLLGKYLKPRPRTDIVEALAAEKIVPTAMIDLSDGLASDLMQICKSSACGARIYLERIPIARQTTALAEEMHADPVVAALNGGEDYELLFTVPLSMQEQIMKSGLVDVIGHITPASTGCYLVTPDGQDIKLKAQGFPDPA</sequence>
<feature type="binding site" evidence="2">
    <location>
        <position position="63"/>
    </location>
    <ligand>
        <name>substrate</name>
    </ligand>
</feature>
<keyword evidence="2" id="KW-0479">Metal-binding</keyword>
<feature type="binding site" evidence="2">
    <location>
        <position position="56"/>
    </location>
    <ligand>
        <name>Mg(2+)</name>
        <dbReference type="ChEBI" id="CHEBI:18420"/>
        <label>1</label>
    </ligand>
</feature>
<protein>
    <recommendedName>
        <fullName evidence="2">Thiamine-monophosphate kinase</fullName>
        <shortName evidence="2">TMP kinase</shortName>
        <shortName evidence="2">Thiamine-phosphate kinase</shortName>
        <ecNumber evidence="2">2.7.4.16</ecNumber>
    </recommendedName>
</protein>
<dbReference type="SUPFAM" id="SSF56042">
    <property type="entry name" value="PurM C-terminal domain-like"/>
    <property type="match status" value="1"/>
</dbReference>
<dbReference type="GO" id="GO:0005524">
    <property type="term" value="F:ATP binding"/>
    <property type="evidence" value="ECO:0007669"/>
    <property type="project" value="UniProtKB-UniRule"/>
</dbReference>
<feature type="binding site" evidence="2">
    <location>
        <position position="39"/>
    </location>
    <ligand>
        <name>Mg(2+)</name>
        <dbReference type="ChEBI" id="CHEBI:18420"/>
        <label>4</label>
    </ligand>
</feature>
<dbReference type="SUPFAM" id="SSF55326">
    <property type="entry name" value="PurM N-terminal domain-like"/>
    <property type="match status" value="1"/>
</dbReference>
<feature type="binding site" evidence="2">
    <location>
        <position position="239"/>
    </location>
    <ligand>
        <name>Mg(2+)</name>
        <dbReference type="ChEBI" id="CHEBI:18420"/>
        <label>5</label>
    </ligand>
</feature>
<gene>
    <name evidence="2" type="primary">thiL</name>
    <name evidence="5" type="ORF">SAMN05444145_10736</name>
</gene>
<dbReference type="GO" id="GO:0009229">
    <property type="term" value="P:thiamine diphosphate biosynthetic process"/>
    <property type="evidence" value="ECO:0007669"/>
    <property type="project" value="UniProtKB-UniRule"/>
</dbReference>
<keyword evidence="2" id="KW-0808">Transferase</keyword>
<feature type="domain" description="PurM-like C-terminal" evidence="4">
    <location>
        <begin position="206"/>
        <end position="277"/>
    </location>
</feature>
<dbReference type="Pfam" id="PF02769">
    <property type="entry name" value="AIRS_C"/>
    <property type="match status" value="1"/>
</dbReference>
<dbReference type="STRING" id="1033731.SAMN05444145_10736"/>
<feature type="binding site" evidence="2">
    <location>
        <position position="159"/>
    </location>
    <ligand>
        <name>ATP</name>
        <dbReference type="ChEBI" id="CHEBI:30616"/>
    </ligand>
</feature>
<comment type="function">
    <text evidence="2">Catalyzes the ATP-dependent phosphorylation of thiamine-monophosphate (TMP) to form thiamine-pyrophosphate (TPP), the active form of vitamin B1.</text>
</comment>
<evidence type="ECO:0000259" key="4">
    <source>
        <dbReference type="Pfam" id="PF02769"/>
    </source>
</evidence>
<feature type="binding site" evidence="2">
    <location>
        <position position="133"/>
    </location>
    <ligand>
        <name>Mg(2+)</name>
        <dbReference type="ChEBI" id="CHEBI:18420"/>
        <label>1</label>
    </ligand>
</feature>
<accession>A0A1H4EDR8</accession>
<keyword evidence="1 2" id="KW-0784">Thiamine biosynthesis</keyword>
<dbReference type="PANTHER" id="PTHR30270:SF0">
    <property type="entry name" value="THIAMINE-MONOPHOSPHATE KINASE"/>
    <property type="match status" value="1"/>
</dbReference>
<feature type="binding site" evidence="2">
    <location>
        <position position="85"/>
    </location>
    <ligand>
        <name>Mg(2+)</name>
        <dbReference type="ChEBI" id="CHEBI:18420"/>
        <label>4</label>
    </ligand>
</feature>
<comment type="miscellaneous">
    <text evidence="2">Reaction mechanism of ThiL seems to utilize a direct, inline transfer of the gamma-phosphate of ATP to TMP rather than a phosphorylated enzyme intermediate.</text>
</comment>
<dbReference type="InterPro" id="IPR036921">
    <property type="entry name" value="PurM-like_N_sf"/>
</dbReference>
<keyword evidence="2 5" id="KW-0418">Kinase</keyword>
<comment type="pathway">
    <text evidence="2">Cofactor biosynthesis; thiamine diphosphate biosynthesis; thiamine diphosphate from thiamine phosphate: step 1/1.</text>
</comment>
<dbReference type="GO" id="GO:0000287">
    <property type="term" value="F:magnesium ion binding"/>
    <property type="evidence" value="ECO:0007669"/>
    <property type="project" value="UniProtKB-UniRule"/>
</dbReference>
<feature type="binding site" evidence="2">
    <location>
        <position position="54"/>
    </location>
    <ligand>
        <name>Mg(2+)</name>
        <dbReference type="ChEBI" id="CHEBI:18420"/>
        <label>4</label>
    </ligand>
</feature>
<dbReference type="GO" id="GO:0009228">
    <property type="term" value="P:thiamine biosynthetic process"/>
    <property type="evidence" value="ECO:0007669"/>
    <property type="project" value="UniProtKB-KW"/>
</dbReference>
<name>A0A1H4EDR8_9BACT</name>
<dbReference type="InterPro" id="IPR006283">
    <property type="entry name" value="ThiL-like"/>
</dbReference>
<feature type="binding site" evidence="2">
    <location>
        <position position="39"/>
    </location>
    <ligand>
        <name>Mg(2+)</name>
        <dbReference type="ChEBI" id="CHEBI:18420"/>
        <label>3</label>
    </ligand>
</feature>
<dbReference type="Gene3D" id="3.30.1330.10">
    <property type="entry name" value="PurM-like, N-terminal domain"/>
    <property type="match status" value="1"/>
</dbReference>
<organism evidence="5 6">
    <name type="scientific">Alistipes timonensis JC136</name>
    <dbReference type="NCBI Taxonomy" id="1033731"/>
    <lineage>
        <taxon>Bacteria</taxon>
        <taxon>Pseudomonadati</taxon>
        <taxon>Bacteroidota</taxon>
        <taxon>Bacteroidia</taxon>
        <taxon>Bacteroidales</taxon>
        <taxon>Rikenellaceae</taxon>
        <taxon>Alistipes</taxon>
    </lineage>
</organism>
<evidence type="ECO:0000313" key="6">
    <source>
        <dbReference type="Proteomes" id="UP000183253"/>
    </source>
</evidence>
<feature type="binding site" evidence="2">
    <location>
        <position position="115"/>
    </location>
    <ligand>
        <name>ATP</name>
        <dbReference type="ChEBI" id="CHEBI:30616"/>
    </ligand>
</feature>
<dbReference type="NCBIfam" id="TIGR01379">
    <property type="entry name" value="thiL"/>
    <property type="match status" value="1"/>
</dbReference>
<feature type="binding site" evidence="2">
    <location>
        <position position="85"/>
    </location>
    <ligand>
        <name>Mg(2+)</name>
        <dbReference type="ChEBI" id="CHEBI:18420"/>
        <label>3</label>
    </ligand>
</feature>
<keyword evidence="2" id="KW-0067">ATP-binding</keyword>
<keyword evidence="2" id="KW-0460">Magnesium</keyword>
<dbReference type="UniPathway" id="UPA00060">
    <property type="reaction ID" value="UER00142"/>
</dbReference>
<feature type="domain" description="PurM-like N-terminal" evidence="3">
    <location>
        <begin position="37"/>
        <end position="150"/>
    </location>
</feature>
<dbReference type="OrthoDB" id="9802811at2"/>
<dbReference type="Pfam" id="PF00586">
    <property type="entry name" value="AIRS"/>
    <property type="match status" value="1"/>
</dbReference>
<dbReference type="GO" id="GO:0009030">
    <property type="term" value="F:thiamine-phosphate kinase activity"/>
    <property type="evidence" value="ECO:0007669"/>
    <property type="project" value="UniProtKB-UniRule"/>
</dbReference>
<dbReference type="PANTHER" id="PTHR30270">
    <property type="entry name" value="THIAMINE-MONOPHOSPHATE KINASE"/>
    <property type="match status" value="1"/>
</dbReference>
<dbReference type="CDD" id="cd02194">
    <property type="entry name" value="ThiL"/>
    <property type="match status" value="1"/>
</dbReference>
<dbReference type="EMBL" id="FNRI01000007">
    <property type="protein sequence ID" value="SEA82949.1"/>
    <property type="molecule type" value="Genomic_DNA"/>
</dbReference>
<comment type="similarity">
    <text evidence="2">Belongs to the thiamine-monophosphate kinase family.</text>
</comment>
<feature type="binding site" evidence="2">
    <location>
        <position position="85"/>
    </location>
    <ligand>
        <name>Mg(2+)</name>
        <dbReference type="ChEBI" id="CHEBI:18420"/>
        <label>2</label>
    </ligand>
</feature>
<dbReference type="RefSeq" id="WP_010265175.1">
    <property type="nucleotide sequence ID" value="NZ_CAEG01000016.1"/>
</dbReference>
<feature type="binding site" evidence="2">
    <location>
        <position position="55"/>
    </location>
    <ligand>
        <name>Mg(2+)</name>
        <dbReference type="ChEBI" id="CHEBI:18420"/>
        <label>1</label>
    </ligand>
</feature>
<dbReference type="HAMAP" id="MF_02128">
    <property type="entry name" value="TMP_kinase"/>
    <property type="match status" value="1"/>
</dbReference>
<dbReference type="InterPro" id="IPR010918">
    <property type="entry name" value="PurM-like_C_dom"/>
</dbReference>
<feature type="binding site" evidence="2">
    <location>
        <position position="56"/>
    </location>
    <ligand>
        <name>Mg(2+)</name>
        <dbReference type="ChEBI" id="CHEBI:18420"/>
        <label>2</label>
    </ligand>
</feature>
<evidence type="ECO:0000259" key="3">
    <source>
        <dbReference type="Pfam" id="PF00586"/>
    </source>
</evidence>
<dbReference type="Gene3D" id="3.90.650.10">
    <property type="entry name" value="PurM-like C-terminal domain"/>
    <property type="match status" value="1"/>
</dbReference>
<reference evidence="5 6" key="1">
    <citation type="submission" date="2016-10" db="EMBL/GenBank/DDBJ databases">
        <authorList>
            <person name="de Groot N.N."/>
        </authorList>
    </citation>
    <scope>NUCLEOTIDE SEQUENCE [LARGE SCALE GENOMIC DNA]</scope>
    <source>
        <strain evidence="5 6">DSM 25383</strain>
    </source>
</reference>
<proteinExistence type="inferred from homology"/>
<feature type="binding site" evidence="2">
    <location>
        <position position="341"/>
    </location>
    <ligand>
        <name>substrate</name>
    </ligand>
</feature>